<reference evidence="2 3" key="1">
    <citation type="submission" date="2019-12" db="EMBL/GenBank/DDBJ databases">
        <title>Genomic-based taxomic classification of the family Erythrobacteraceae.</title>
        <authorList>
            <person name="Xu L."/>
        </authorList>
    </citation>
    <scope>NUCLEOTIDE SEQUENCE [LARGE SCALE GENOMIC DNA]</scope>
    <source>
        <strain evidence="2 3">S36</strain>
    </source>
</reference>
<evidence type="ECO:0000313" key="2">
    <source>
        <dbReference type="EMBL" id="MXO97518.1"/>
    </source>
</evidence>
<keyword evidence="3" id="KW-1185">Reference proteome</keyword>
<dbReference type="SUPFAM" id="SSF49354">
    <property type="entry name" value="PapD-like"/>
    <property type="match status" value="1"/>
</dbReference>
<dbReference type="RefSeq" id="WP_161389251.1">
    <property type="nucleotide sequence ID" value="NZ_JBHSCP010000001.1"/>
</dbReference>
<dbReference type="Pfam" id="PF00345">
    <property type="entry name" value="PapD_N"/>
    <property type="match status" value="1"/>
</dbReference>
<dbReference type="Gene3D" id="2.60.40.10">
    <property type="entry name" value="Immunoglobulins"/>
    <property type="match status" value="1"/>
</dbReference>
<proteinExistence type="predicted"/>
<dbReference type="GO" id="GO:0071555">
    <property type="term" value="P:cell wall organization"/>
    <property type="evidence" value="ECO:0007669"/>
    <property type="project" value="InterPro"/>
</dbReference>
<dbReference type="PANTHER" id="PTHR30251:SF4">
    <property type="entry name" value="SLR1668 PROTEIN"/>
    <property type="match status" value="1"/>
</dbReference>
<dbReference type="InterPro" id="IPR008962">
    <property type="entry name" value="PapD-like_sf"/>
</dbReference>
<organism evidence="2 3">
    <name type="scientific">Croceibacterium xixiisoli</name>
    <dbReference type="NCBI Taxonomy" id="1476466"/>
    <lineage>
        <taxon>Bacteria</taxon>
        <taxon>Pseudomonadati</taxon>
        <taxon>Pseudomonadota</taxon>
        <taxon>Alphaproteobacteria</taxon>
        <taxon>Sphingomonadales</taxon>
        <taxon>Erythrobacteraceae</taxon>
        <taxon>Croceibacterium</taxon>
    </lineage>
</organism>
<accession>A0A6I4TSE5</accession>
<dbReference type="PANTHER" id="PTHR30251">
    <property type="entry name" value="PILUS ASSEMBLY CHAPERONE"/>
    <property type="match status" value="1"/>
</dbReference>
<comment type="caution">
    <text evidence="2">The sequence shown here is derived from an EMBL/GenBank/DDBJ whole genome shotgun (WGS) entry which is preliminary data.</text>
</comment>
<dbReference type="EMBL" id="WTYJ01000001">
    <property type="protein sequence ID" value="MXO97518.1"/>
    <property type="molecule type" value="Genomic_DNA"/>
</dbReference>
<evidence type="ECO:0000259" key="1">
    <source>
        <dbReference type="Pfam" id="PF00345"/>
    </source>
</evidence>
<dbReference type="OrthoDB" id="511700at2"/>
<dbReference type="InterPro" id="IPR016147">
    <property type="entry name" value="Pili_assmbl_chaperone_N"/>
</dbReference>
<evidence type="ECO:0000313" key="3">
    <source>
        <dbReference type="Proteomes" id="UP000469430"/>
    </source>
</evidence>
<dbReference type="InterPro" id="IPR013783">
    <property type="entry name" value="Ig-like_fold"/>
</dbReference>
<dbReference type="InterPro" id="IPR050643">
    <property type="entry name" value="Periplasmic_pilus_chap"/>
</dbReference>
<dbReference type="Proteomes" id="UP000469430">
    <property type="component" value="Unassembled WGS sequence"/>
</dbReference>
<sequence>MTHRLLSMIVGGLLALPALAIPGIALAQSGASVLIWPVNPVIEADMRAGALWLENKGRNAVTVQVRVFAWAQQDGRDAYAEQDEILGTPPIITIQPGDKQLVRLTRTTPPPVEAERPYRLVIDEVPTSDGASASGAAVSFRMRYSLPLFSYAANQAEPGKPAPRPVPQMAWRIGSDGGKRFLEISNTGAGHARLTDVALANGRERWTVAEGLFGYVLPASSMRWDLPDSIGDATELTATVNGEEALRIERQPG</sequence>
<name>A0A6I4TSE5_9SPHN</name>
<dbReference type="AlphaFoldDB" id="A0A6I4TSE5"/>
<gene>
    <name evidence="2" type="ORF">GRI97_00760</name>
</gene>
<protein>
    <submittedName>
        <fullName evidence="2">Fimbria/pilus periplasmic chaperone</fullName>
    </submittedName>
</protein>
<feature type="domain" description="Pili assembly chaperone N-terminal" evidence="1">
    <location>
        <begin position="41"/>
        <end position="149"/>
    </location>
</feature>
<dbReference type="GO" id="GO:0030288">
    <property type="term" value="C:outer membrane-bounded periplasmic space"/>
    <property type="evidence" value="ECO:0007669"/>
    <property type="project" value="InterPro"/>
</dbReference>